<evidence type="ECO:0000313" key="8">
    <source>
        <dbReference type="Proteomes" id="UP000244722"/>
    </source>
</evidence>
<keyword evidence="2" id="KW-0227">DNA damage</keyword>
<feature type="compositionally biased region" description="Low complexity" evidence="5">
    <location>
        <begin position="596"/>
        <end position="606"/>
    </location>
</feature>
<dbReference type="EMBL" id="NESQ01000135">
    <property type="protein sequence ID" value="PUU77921.1"/>
    <property type="molecule type" value="Genomic_DNA"/>
</dbReference>
<keyword evidence="7" id="KW-0540">Nuclease</keyword>
<keyword evidence="7" id="KW-0255">Endonuclease</keyword>
<keyword evidence="8" id="KW-1185">Reference proteome</keyword>
<dbReference type="InterPro" id="IPR013882">
    <property type="entry name" value="Ctp1_C"/>
</dbReference>
<comment type="subcellular location">
    <subcellularLocation>
        <location evidence="1">Nucleus</location>
    </subcellularLocation>
</comment>
<keyword evidence="3" id="KW-0539">Nucleus</keyword>
<feature type="coiled-coil region" evidence="4">
    <location>
        <begin position="216"/>
        <end position="243"/>
    </location>
</feature>
<feature type="region of interest" description="Disordered" evidence="5">
    <location>
        <begin position="265"/>
        <end position="426"/>
    </location>
</feature>
<sequence>MDILGKHRIGFNNLGVQLFADLERDLSLALTKGSSEKADLERTIAEQKELLQERQALVCTPNSPIGVALIDAHEDTSEQQQQKIREQESRLQNLSYEIAKAKIENEALAERFEGIEKADRGRQRRALAITNDKSLENKENILPVFNYLAQDIPSRTLTRPVSPPLKPLNNPRTQSSIPVDEATQTLFPYKDGEVQTDSIPSLDDLKKAYQELASSYNDIRYELDQYKEAYNRLAEKYAQNKAVWKQWSEQENARLINSKKRRIGRGTTEPQTIGRKFNGYTTPATPITGGSPTPRAPNISPVKRRFRPSVIHSSPKKGGLFHELPGSGDGVAGGAKGSFEPVDENSLIAGDPKEGPEELTSSPLSSPPSSLSIPETQAPSKAFEAAQNSKPRDGGDSTESEDEPRSSDHYSGALNEPVLPSRDSAFKVPVIKKETDVCGHGHISQEGDSVARPVIIKSESHASSEGFGYHIFDQESLDLDDIGQKPQTPRKRQKPLHPELEAAENISRPGWISGGFRIASTGDTGETQDTENDLPVLTFPLPTTGEGKPLGIRSDSHLARPTTPVGTARAEPGSSPPFSAANKGSKTPPPLRRSSRMSAAREAISAITEEKKLGVHAPPKTKKRRIATPRAIASFAEDGTDGCEDINPISIHPPMALSEKQRNQLERDMKGTARLDDILNSPPSRTPNLARLKKNIQSRTSPAKKRTWGGDGFEAPPVRPLSSAGSSTSTRRAGGNTKSKARDISTLDISDFRVNPEVNGGKDYAFTETVRNREARKCLPGCMKTCCRDLVGFAEAAGLPAVSKGPRWRSSSPALVEDCELPRRSLRNQSVSKEDKAKEFTNRYGRHRDAFERRRSPPGFWDADFPTTQELEQQRVAAEEMRKKKVEDMRKEAERGSKGRFVFKD</sequence>
<evidence type="ECO:0000256" key="2">
    <source>
        <dbReference type="ARBA" id="ARBA00022763"/>
    </source>
</evidence>
<dbReference type="Pfam" id="PF08573">
    <property type="entry name" value="SAE2"/>
    <property type="match status" value="1"/>
</dbReference>
<feature type="coiled-coil region" evidence="4">
    <location>
        <begin position="37"/>
        <end position="118"/>
    </location>
</feature>
<dbReference type="STRING" id="42251.A0A2T6ZR08"/>
<dbReference type="GO" id="GO:0005634">
    <property type="term" value="C:nucleus"/>
    <property type="evidence" value="ECO:0007669"/>
    <property type="project" value="UniProtKB-SubCell"/>
</dbReference>
<name>A0A2T6ZR08_TUBBO</name>
<reference evidence="7 8" key="1">
    <citation type="submission" date="2017-04" db="EMBL/GenBank/DDBJ databases">
        <title>Draft genome sequence of Tuber borchii Vittad., a whitish edible truffle.</title>
        <authorList>
            <consortium name="DOE Joint Genome Institute"/>
            <person name="Murat C."/>
            <person name="Kuo A."/>
            <person name="Barry K.W."/>
            <person name="Clum A."/>
            <person name="Dockter R.B."/>
            <person name="Fauchery L."/>
            <person name="Iotti M."/>
            <person name="Kohler A."/>
            <person name="Labutti K."/>
            <person name="Lindquist E.A."/>
            <person name="Lipzen A."/>
            <person name="Ohm R.A."/>
            <person name="Wang M."/>
            <person name="Grigoriev I.V."/>
            <person name="Zambonelli A."/>
            <person name="Martin F.M."/>
        </authorList>
    </citation>
    <scope>NUCLEOTIDE SEQUENCE [LARGE SCALE GENOMIC DNA]</scope>
    <source>
        <strain evidence="7 8">Tbo3840</strain>
    </source>
</reference>
<evidence type="ECO:0000256" key="5">
    <source>
        <dbReference type="SAM" id="MobiDB-lite"/>
    </source>
</evidence>
<dbReference type="AlphaFoldDB" id="A0A2T6ZR08"/>
<evidence type="ECO:0000313" key="7">
    <source>
        <dbReference type="EMBL" id="PUU77921.1"/>
    </source>
</evidence>
<feature type="region of interest" description="Disordered" evidence="5">
    <location>
        <begin position="675"/>
        <end position="742"/>
    </location>
</feature>
<dbReference type="GO" id="GO:0004519">
    <property type="term" value="F:endonuclease activity"/>
    <property type="evidence" value="ECO:0007669"/>
    <property type="project" value="UniProtKB-KW"/>
</dbReference>
<dbReference type="Proteomes" id="UP000244722">
    <property type="component" value="Unassembled WGS sequence"/>
</dbReference>
<feature type="compositionally biased region" description="Gly residues" evidence="5">
    <location>
        <begin position="327"/>
        <end position="336"/>
    </location>
</feature>
<evidence type="ECO:0000256" key="1">
    <source>
        <dbReference type="ARBA" id="ARBA00004123"/>
    </source>
</evidence>
<evidence type="ECO:0000259" key="6">
    <source>
        <dbReference type="Pfam" id="PF08573"/>
    </source>
</evidence>
<comment type="caution">
    <text evidence="7">The sequence shown here is derived from an EMBL/GenBank/DDBJ whole genome shotgun (WGS) entry which is preliminary data.</text>
</comment>
<organism evidence="7 8">
    <name type="scientific">Tuber borchii</name>
    <name type="common">White truffle</name>
    <dbReference type="NCBI Taxonomy" id="42251"/>
    <lineage>
        <taxon>Eukaryota</taxon>
        <taxon>Fungi</taxon>
        <taxon>Dikarya</taxon>
        <taxon>Ascomycota</taxon>
        <taxon>Pezizomycotina</taxon>
        <taxon>Pezizomycetes</taxon>
        <taxon>Pezizales</taxon>
        <taxon>Tuberaceae</taxon>
        <taxon>Tuber</taxon>
    </lineage>
</organism>
<accession>A0A2T6ZR08</accession>
<evidence type="ECO:0000256" key="3">
    <source>
        <dbReference type="ARBA" id="ARBA00023242"/>
    </source>
</evidence>
<feature type="compositionally biased region" description="Low complexity" evidence="5">
    <location>
        <begin position="358"/>
        <end position="375"/>
    </location>
</feature>
<feature type="compositionally biased region" description="Basic and acidic residues" evidence="5">
    <location>
        <begin position="877"/>
        <end position="905"/>
    </location>
</feature>
<feature type="compositionally biased region" description="Polar residues" evidence="5">
    <location>
        <begin position="279"/>
        <end position="291"/>
    </location>
</feature>
<gene>
    <name evidence="7" type="ORF">B9Z19DRAFT_1065439</name>
</gene>
<proteinExistence type="predicted"/>
<keyword evidence="7" id="KW-0378">Hydrolase</keyword>
<feature type="compositionally biased region" description="Low complexity" evidence="5">
    <location>
        <begin position="722"/>
        <end position="735"/>
    </location>
</feature>
<dbReference type="GO" id="GO:0006281">
    <property type="term" value="P:DNA repair"/>
    <property type="evidence" value="ECO:0007669"/>
    <property type="project" value="InterPro"/>
</dbReference>
<keyword evidence="4" id="KW-0175">Coiled coil</keyword>
<feature type="region of interest" description="Disordered" evidence="5">
    <location>
        <begin position="875"/>
        <end position="905"/>
    </location>
</feature>
<feature type="region of interest" description="Disordered" evidence="5">
    <location>
        <begin position="476"/>
        <end position="631"/>
    </location>
</feature>
<dbReference type="OrthoDB" id="5801062at2759"/>
<protein>
    <submittedName>
        <fullName evidence="7">DNA repair protein endonuclease SAE2/CtIP C-terminus-domain-containing protein</fullName>
    </submittedName>
</protein>
<feature type="domain" description="DNA endonuclease activator Ctp1 C-terminal" evidence="6">
    <location>
        <begin position="765"/>
        <end position="870"/>
    </location>
</feature>
<evidence type="ECO:0000256" key="4">
    <source>
        <dbReference type="SAM" id="Coils"/>
    </source>
</evidence>
<feature type="compositionally biased region" description="Basic residues" evidence="5">
    <location>
        <begin position="691"/>
        <end position="707"/>
    </location>
</feature>